<dbReference type="KEGG" id="rga:RGR602_PB00417"/>
<keyword evidence="2" id="KW-1185">Reference proteome</keyword>
<proteinExistence type="predicted"/>
<gene>
    <name evidence="1" type="ORF">RGR602_PB00417</name>
</gene>
<protein>
    <submittedName>
        <fullName evidence="1">Uncharacterized protein</fullName>
    </submittedName>
</protein>
<dbReference type="Proteomes" id="UP000031368">
    <property type="component" value="Plasmid pRgalR602b"/>
</dbReference>
<reference evidence="1 2" key="1">
    <citation type="submission" date="2013-11" db="EMBL/GenBank/DDBJ databases">
        <title>Complete genome sequence of Rhizobium gallicum bv. gallicum R602.</title>
        <authorList>
            <person name="Bustos P."/>
            <person name="Santamaria R.I."/>
            <person name="Lozano L."/>
            <person name="Acosta J.L."/>
            <person name="Ormeno-Orrillo E."/>
            <person name="Rogel M.A."/>
            <person name="Romero D."/>
            <person name="Cevallos M.A."/>
            <person name="Martinez-Romero E."/>
            <person name="Gonzalez V."/>
        </authorList>
    </citation>
    <scope>NUCLEOTIDE SEQUENCE [LARGE SCALE GENOMIC DNA]</scope>
    <source>
        <strain evidence="1 2">R602</strain>
        <plasmid evidence="1 2">pRgalR602b</plasmid>
    </source>
</reference>
<evidence type="ECO:0000313" key="1">
    <source>
        <dbReference type="EMBL" id="AJD43947.1"/>
    </source>
</evidence>
<evidence type="ECO:0000313" key="2">
    <source>
        <dbReference type="Proteomes" id="UP000031368"/>
    </source>
</evidence>
<accession>A0A0B4XBP8</accession>
<organism evidence="1 2">
    <name type="scientific">Rhizobium gallicum bv. gallicum R602sp</name>
    <dbReference type="NCBI Taxonomy" id="1041138"/>
    <lineage>
        <taxon>Bacteria</taxon>
        <taxon>Pseudomonadati</taxon>
        <taxon>Pseudomonadota</taxon>
        <taxon>Alphaproteobacteria</taxon>
        <taxon>Hyphomicrobiales</taxon>
        <taxon>Rhizobiaceae</taxon>
        <taxon>Rhizobium/Agrobacterium group</taxon>
        <taxon>Rhizobium</taxon>
    </lineage>
</organism>
<name>A0A0B4XBP8_9HYPH</name>
<dbReference type="EMBL" id="CP006879">
    <property type="protein sequence ID" value="AJD43947.1"/>
    <property type="molecule type" value="Genomic_DNA"/>
</dbReference>
<dbReference type="AlphaFoldDB" id="A0A0B4XBP8"/>
<keyword evidence="1" id="KW-0614">Plasmid</keyword>
<sequence>MRAVFVSAAKFISGGPCDAVFDLGRSFIYSVRQGDLQRNASVFETWNAGMNAD</sequence>
<geneLocation type="plasmid" evidence="1 2">
    <name>pRgalR602b</name>
</geneLocation>
<dbReference type="HOGENOM" id="CLU_3065462_0_0_5"/>